<dbReference type="EMBL" id="KB932202">
    <property type="protein sequence ID" value="KCV71735.1"/>
    <property type="molecule type" value="Genomic_DNA"/>
</dbReference>
<feature type="domain" description="Aminotransferase class I/classII large" evidence="9">
    <location>
        <begin position="232"/>
        <end position="591"/>
    </location>
</feature>
<dbReference type="OrthoDB" id="65434at2759"/>
<comment type="similarity">
    <text evidence="2 7">Belongs to the class-II pyridoxal-phosphate-dependent aminotransferase family.</text>
</comment>
<dbReference type="Pfam" id="PF00155">
    <property type="entry name" value="Aminotran_1_2"/>
    <property type="match status" value="1"/>
</dbReference>
<dbReference type="InterPro" id="IPR004839">
    <property type="entry name" value="Aminotransferase_I/II_large"/>
</dbReference>
<accession>A0A058ZBD5</accession>
<comment type="cofactor">
    <cofactor evidence="1 7">
        <name>pyridoxal 5'-phosphate</name>
        <dbReference type="ChEBI" id="CHEBI:597326"/>
    </cofactor>
</comment>
<dbReference type="EC" id="2.3.1.50" evidence="3"/>
<dbReference type="eggNOG" id="KOG1357">
    <property type="taxonomic scope" value="Eukaryota"/>
</dbReference>
<dbReference type="InterPro" id="IPR015422">
    <property type="entry name" value="PyrdxlP-dep_Trfase_small"/>
</dbReference>
<feature type="transmembrane region" description="Helical" evidence="8">
    <location>
        <begin position="132"/>
        <end position="154"/>
    </location>
</feature>
<dbReference type="GO" id="GO:0004758">
    <property type="term" value="F:serine C-palmitoyltransferase activity"/>
    <property type="evidence" value="ECO:0007669"/>
    <property type="project" value="UniProtKB-EC"/>
</dbReference>
<evidence type="ECO:0000256" key="2">
    <source>
        <dbReference type="ARBA" id="ARBA00008392"/>
    </source>
</evidence>
<evidence type="ECO:0000256" key="7">
    <source>
        <dbReference type="RuleBase" id="RU003693"/>
    </source>
</evidence>
<evidence type="ECO:0000256" key="3">
    <source>
        <dbReference type="ARBA" id="ARBA00013220"/>
    </source>
</evidence>
<dbReference type="Proteomes" id="UP000030693">
    <property type="component" value="Unassembled WGS sequence"/>
</dbReference>
<keyword evidence="8" id="KW-0472">Membrane</keyword>
<protein>
    <recommendedName>
        <fullName evidence="3">serine C-palmitoyltransferase</fullName>
        <ecNumber evidence="3">2.3.1.50</ecNumber>
    </recommendedName>
</protein>
<dbReference type="Gene3D" id="3.90.1150.10">
    <property type="entry name" value="Aspartate Aminotransferase, domain 1"/>
    <property type="match status" value="1"/>
</dbReference>
<evidence type="ECO:0000313" key="10">
    <source>
        <dbReference type="EMBL" id="KCV71735.1"/>
    </source>
</evidence>
<comment type="catalytic activity">
    <reaction evidence="6">
        <text>L-serine + hexadecanoyl-CoA + H(+) = 3-oxosphinganine + CO2 + CoA</text>
        <dbReference type="Rhea" id="RHEA:14761"/>
        <dbReference type="ChEBI" id="CHEBI:15378"/>
        <dbReference type="ChEBI" id="CHEBI:16526"/>
        <dbReference type="ChEBI" id="CHEBI:33384"/>
        <dbReference type="ChEBI" id="CHEBI:57287"/>
        <dbReference type="ChEBI" id="CHEBI:57379"/>
        <dbReference type="ChEBI" id="CHEBI:58299"/>
        <dbReference type="EC" id="2.3.1.50"/>
    </reaction>
</comment>
<dbReference type="PANTHER" id="PTHR13693:SF3">
    <property type="entry name" value="LD36009P"/>
    <property type="match status" value="1"/>
</dbReference>
<name>A0A058ZBD5_FONAL</name>
<evidence type="ECO:0000313" key="11">
    <source>
        <dbReference type="Proteomes" id="UP000030693"/>
    </source>
</evidence>
<organism evidence="10">
    <name type="scientific">Fonticula alba</name>
    <name type="common">Slime mold</name>
    <dbReference type="NCBI Taxonomy" id="691883"/>
    <lineage>
        <taxon>Eukaryota</taxon>
        <taxon>Rotosphaerida</taxon>
        <taxon>Fonticulaceae</taxon>
        <taxon>Fonticula</taxon>
    </lineage>
</organism>
<dbReference type="GO" id="GO:0016020">
    <property type="term" value="C:membrane"/>
    <property type="evidence" value="ECO:0007669"/>
    <property type="project" value="GOC"/>
</dbReference>
<dbReference type="InterPro" id="IPR015424">
    <property type="entry name" value="PyrdxlP-dep_Trfase"/>
</dbReference>
<dbReference type="AlphaFoldDB" id="A0A058ZBD5"/>
<sequence length="607" mass="66948">MAAQEVERLPTLTTGLGVGNDNTMAAEMAQGESAASPFAAGAKRTLHEILAEAAHVDPSASSTYQLTSLDPTPSTKDLLKRNPAYTPSEPLDPNSVGIVPKGLLESVDADEFLRKAAHQPIVTFDDHTPESWVYPIVVLITHLSYITLTVFGHIRDFFGKFLRPQGYNHLKEEGYAPLYSDFESFYTRRIYIRTRDCFNRPITGVAGARLTLLERVTKDYNKTFQLTGRTREVINMGSYNYLGFAQNEGRCADEVELSLRAHGVSYNSPRAEAGTHALHVELEKLTAEFVGTEDAIVCSMGFATNSTIIPALMGKGCLIVSDELNHASIINGCRNSGSTTRVFKHNCAADLERVLRQAIASGQPRTHRPWRKIMIIVEGIYSMEGSVCDLPRIVELKKKYKCYLYVDEAHSIGALGPRGRGICDYWAVPTTDVDILMGTFTKSFGAAGGYVASSKAIIDTIRARAHSSIYSETMPPPVCQQVISSLSIIMGRDGTNDGLDRIKKLRDNSMYLRRRLVDAGFVVYGDEDTPVIPVLLYNPSNVRHIGTSFLKRGIAVVVVGFPATPLVTSRMRICISSAHTREDLDKTFDALIEESTETMIRLNYKAT</sequence>
<dbReference type="GO" id="GO:0030170">
    <property type="term" value="F:pyridoxal phosphate binding"/>
    <property type="evidence" value="ECO:0007669"/>
    <property type="project" value="InterPro"/>
</dbReference>
<keyword evidence="5 7" id="KW-0663">Pyridoxal phosphate</keyword>
<dbReference type="GO" id="GO:0046513">
    <property type="term" value="P:ceramide biosynthetic process"/>
    <property type="evidence" value="ECO:0007669"/>
    <property type="project" value="TreeGrafter"/>
</dbReference>
<evidence type="ECO:0000256" key="8">
    <source>
        <dbReference type="SAM" id="Phobius"/>
    </source>
</evidence>
<dbReference type="CDD" id="cd06454">
    <property type="entry name" value="KBL_like"/>
    <property type="match status" value="1"/>
</dbReference>
<evidence type="ECO:0000256" key="6">
    <source>
        <dbReference type="ARBA" id="ARBA00048528"/>
    </source>
</evidence>
<dbReference type="InterPro" id="IPR050087">
    <property type="entry name" value="AON_synthase_class-II"/>
</dbReference>
<keyword evidence="8" id="KW-1133">Transmembrane helix</keyword>
<dbReference type="GO" id="GO:0017059">
    <property type="term" value="C:serine palmitoyltransferase complex"/>
    <property type="evidence" value="ECO:0007669"/>
    <property type="project" value="TreeGrafter"/>
</dbReference>
<evidence type="ECO:0000256" key="4">
    <source>
        <dbReference type="ARBA" id="ARBA00022679"/>
    </source>
</evidence>
<proteinExistence type="inferred from homology"/>
<evidence type="ECO:0000256" key="1">
    <source>
        <dbReference type="ARBA" id="ARBA00001933"/>
    </source>
</evidence>
<dbReference type="InterPro" id="IPR001917">
    <property type="entry name" value="Aminotrans_II_pyridoxalP_BS"/>
</dbReference>
<reference evidence="10" key="1">
    <citation type="submission" date="2013-04" db="EMBL/GenBank/DDBJ databases">
        <title>The Genome Sequence of Fonticula alba ATCC 38817.</title>
        <authorList>
            <consortium name="The Broad Institute Genomics Platform"/>
            <person name="Russ C."/>
            <person name="Cuomo C."/>
            <person name="Burger G."/>
            <person name="Gray M.W."/>
            <person name="Holland P.W.H."/>
            <person name="King N."/>
            <person name="Lang F.B.F."/>
            <person name="Roger A.J."/>
            <person name="Ruiz-Trillo I."/>
            <person name="Brown M."/>
            <person name="Walker B."/>
            <person name="Young S."/>
            <person name="Zeng Q."/>
            <person name="Gargeya S."/>
            <person name="Fitzgerald M."/>
            <person name="Haas B."/>
            <person name="Abouelleil A."/>
            <person name="Allen A.W."/>
            <person name="Alvarado L."/>
            <person name="Arachchi H.M."/>
            <person name="Berlin A.M."/>
            <person name="Chapman S.B."/>
            <person name="Gainer-Dewar J."/>
            <person name="Goldberg J."/>
            <person name="Griggs A."/>
            <person name="Gujja S."/>
            <person name="Hansen M."/>
            <person name="Howarth C."/>
            <person name="Imamovic A."/>
            <person name="Ireland A."/>
            <person name="Larimer J."/>
            <person name="McCowan C."/>
            <person name="Murphy C."/>
            <person name="Pearson M."/>
            <person name="Poon T.W."/>
            <person name="Priest M."/>
            <person name="Roberts A."/>
            <person name="Saif S."/>
            <person name="Shea T."/>
            <person name="Sisk P."/>
            <person name="Sykes S."/>
            <person name="Wortman J."/>
            <person name="Nusbaum C."/>
            <person name="Birren B."/>
        </authorList>
    </citation>
    <scope>NUCLEOTIDE SEQUENCE [LARGE SCALE GENOMIC DNA]</scope>
    <source>
        <strain evidence="10">ATCC 38817</strain>
    </source>
</reference>
<keyword evidence="11" id="KW-1185">Reference proteome</keyword>
<keyword evidence="8" id="KW-0812">Transmembrane</keyword>
<gene>
    <name evidence="10" type="ORF">H696_01156</name>
</gene>
<dbReference type="RefSeq" id="XP_009493313.1">
    <property type="nucleotide sequence ID" value="XM_009495038.1"/>
</dbReference>
<keyword evidence="4 10" id="KW-0808">Transferase</keyword>
<dbReference type="SUPFAM" id="SSF53383">
    <property type="entry name" value="PLP-dependent transferases"/>
    <property type="match status" value="1"/>
</dbReference>
<dbReference type="GO" id="GO:0046512">
    <property type="term" value="P:sphingosine biosynthetic process"/>
    <property type="evidence" value="ECO:0007669"/>
    <property type="project" value="TreeGrafter"/>
</dbReference>
<dbReference type="InterPro" id="IPR015421">
    <property type="entry name" value="PyrdxlP-dep_Trfase_major"/>
</dbReference>
<dbReference type="GeneID" id="20525881"/>
<dbReference type="Gene3D" id="3.40.640.10">
    <property type="entry name" value="Type I PLP-dependent aspartate aminotransferase-like (Major domain)"/>
    <property type="match status" value="1"/>
</dbReference>
<dbReference type="OMA" id="QPRANGC"/>
<dbReference type="PANTHER" id="PTHR13693">
    <property type="entry name" value="CLASS II AMINOTRANSFERASE/8-AMINO-7-OXONONANOATE SYNTHASE"/>
    <property type="match status" value="1"/>
</dbReference>
<evidence type="ECO:0000256" key="5">
    <source>
        <dbReference type="ARBA" id="ARBA00022898"/>
    </source>
</evidence>
<dbReference type="STRING" id="691883.A0A058ZBD5"/>
<dbReference type="PROSITE" id="PS00599">
    <property type="entry name" value="AA_TRANSFER_CLASS_2"/>
    <property type="match status" value="1"/>
</dbReference>
<evidence type="ECO:0000259" key="9">
    <source>
        <dbReference type="Pfam" id="PF00155"/>
    </source>
</evidence>